<evidence type="ECO:0000256" key="1">
    <source>
        <dbReference type="SAM" id="MobiDB-lite"/>
    </source>
</evidence>
<feature type="region of interest" description="Disordered" evidence="1">
    <location>
        <begin position="1"/>
        <end position="25"/>
    </location>
</feature>
<dbReference type="PANTHER" id="PTHR42305">
    <property type="entry name" value="MEMBRANE PROTEIN RV1733C-RELATED"/>
    <property type="match status" value="1"/>
</dbReference>
<feature type="transmembrane region" description="Helical" evidence="2">
    <location>
        <begin position="50"/>
        <end position="70"/>
    </location>
</feature>
<keyword evidence="4" id="KW-1185">Reference proteome</keyword>
<dbReference type="RefSeq" id="WP_189855852.1">
    <property type="nucleotide sequence ID" value="NZ_BMVW01000001.1"/>
</dbReference>
<keyword evidence="2" id="KW-1133">Transmembrane helix</keyword>
<dbReference type="Proteomes" id="UP000622166">
    <property type="component" value="Unassembled WGS sequence"/>
</dbReference>
<evidence type="ECO:0000313" key="3">
    <source>
        <dbReference type="EMBL" id="GGY94799.1"/>
    </source>
</evidence>
<proteinExistence type="predicted"/>
<feature type="transmembrane region" description="Helical" evidence="2">
    <location>
        <begin position="170"/>
        <end position="196"/>
    </location>
</feature>
<keyword evidence="2" id="KW-0472">Membrane</keyword>
<dbReference type="InterPro" id="IPR039708">
    <property type="entry name" value="MT1774/Rv1733c-like"/>
</dbReference>
<dbReference type="PANTHER" id="PTHR42305:SF1">
    <property type="entry name" value="MEMBRANE PROTEIN RV1733C-RELATED"/>
    <property type="match status" value="1"/>
</dbReference>
<reference evidence="3" key="2">
    <citation type="submission" date="2020-09" db="EMBL/GenBank/DDBJ databases">
        <authorList>
            <person name="Sun Q."/>
            <person name="Ohkuma M."/>
        </authorList>
    </citation>
    <scope>NUCLEOTIDE SEQUENCE</scope>
    <source>
        <strain evidence="3">JCM 4815</strain>
    </source>
</reference>
<reference evidence="3" key="1">
    <citation type="journal article" date="2014" name="Int. J. Syst. Evol. Microbiol.">
        <title>Complete genome sequence of Corynebacterium casei LMG S-19264T (=DSM 44701T), isolated from a smear-ripened cheese.</title>
        <authorList>
            <consortium name="US DOE Joint Genome Institute (JGI-PGF)"/>
            <person name="Walter F."/>
            <person name="Albersmeier A."/>
            <person name="Kalinowski J."/>
            <person name="Ruckert C."/>
        </authorList>
    </citation>
    <scope>NUCLEOTIDE SEQUENCE</scope>
    <source>
        <strain evidence="3">JCM 4815</strain>
    </source>
</reference>
<comment type="caution">
    <text evidence="3">The sequence shown here is derived from an EMBL/GenBank/DDBJ whole genome shotgun (WGS) entry which is preliminary data.</text>
</comment>
<name>A0A918PB11_9ACTN</name>
<feature type="compositionally biased region" description="Pro residues" evidence="1">
    <location>
        <begin position="7"/>
        <end position="20"/>
    </location>
</feature>
<keyword evidence="2" id="KW-0812">Transmembrane</keyword>
<organism evidence="3 4">
    <name type="scientific">Streptomyces poonensis</name>
    <dbReference type="NCBI Taxonomy" id="68255"/>
    <lineage>
        <taxon>Bacteria</taxon>
        <taxon>Bacillati</taxon>
        <taxon>Actinomycetota</taxon>
        <taxon>Actinomycetes</taxon>
        <taxon>Kitasatosporales</taxon>
        <taxon>Streptomycetaceae</taxon>
        <taxon>Streptomyces</taxon>
    </lineage>
</organism>
<accession>A0A918PB11</accession>
<evidence type="ECO:0008006" key="5">
    <source>
        <dbReference type="Google" id="ProtNLM"/>
    </source>
</evidence>
<evidence type="ECO:0000313" key="4">
    <source>
        <dbReference type="Proteomes" id="UP000622166"/>
    </source>
</evidence>
<dbReference type="EMBL" id="BMVW01000001">
    <property type="protein sequence ID" value="GGY94799.1"/>
    <property type="molecule type" value="Genomic_DNA"/>
</dbReference>
<sequence>MSGEVPPAQPPPPPPPPPLTPDHHELVRPRPLWRWRRNALRRPTDRLQGWITLGLLLVVPTLAIAAMFGVGDTAYRYYRSTAEQQAQTRHHTTAVLVHDAPRHPEPGSAEAKQTRYPVTVRLVAPDGQIRTGETDVLPGLPAGSTVRVWADRHGTLTEPPLTTEEIRSRAMGWALITFMVVALAGAAANGAVALVLRRRNLAEWDADWADTAPRWTTSP</sequence>
<evidence type="ECO:0000256" key="2">
    <source>
        <dbReference type="SAM" id="Phobius"/>
    </source>
</evidence>
<protein>
    <recommendedName>
        <fullName evidence="5">Proline rich protein membrane protein</fullName>
    </recommendedName>
</protein>
<dbReference type="AlphaFoldDB" id="A0A918PB11"/>
<gene>
    <name evidence="3" type="ORF">GCM10010365_11960</name>
</gene>